<keyword evidence="2" id="KW-1185">Reference proteome</keyword>
<accession>A0A151MUT1</accession>
<gene>
    <name evidence="1" type="ORF">Y1Q_0020701</name>
</gene>
<reference evidence="1 2" key="1">
    <citation type="journal article" date="2012" name="Genome Biol.">
        <title>Sequencing three crocodilian genomes to illuminate the evolution of archosaurs and amniotes.</title>
        <authorList>
            <person name="St John J.A."/>
            <person name="Braun E.L."/>
            <person name="Isberg S.R."/>
            <person name="Miles L.G."/>
            <person name="Chong A.Y."/>
            <person name="Gongora J."/>
            <person name="Dalzell P."/>
            <person name="Moran C."/>
            <person name="Bed'hom B."/>
            <person name="Abzhanov A."/>
            <person name="Burgess S.C."/>
            <person name="Cooksey A.M."/>
            <person name="Castoe T.A."/>
            <person name="Crawford N.G."/>
            <person name="Densmore L.D."/>
            <person name="Drew J.C."/>
            <person name="Edwards S.V."/>
            <person name="Faircloth B.C."/>
            <person name="Fujita M.K."/>
            <person name="Greenwold M.J."/>
            <person name="Hoffmann F.G."/>
            <person name="Howard J.M."/>
            <person name="Iguchi T."/>
            <person name="Janes D.E."/>
            <person name="Khan S.Y."/>
            <person name="Kohno S."/>
            <person name="de Koning A.J."/>
            <person name="Lance S.L."/>
            <person name="McCarthy F.M."/>
            <person name="McCormack J.E."/>
            <person name="Merchant M.E."/>
            <person name="Peterson D.G."/>
            <person name="Pollock D.D."/>
            <person name="Pourmand N."/>
            <person name="Raney B.J."/>
            <person name="Roessler K.A."/>
            <person name="Sanford J.R."/>
            <person name="Sawyer R.H."/>
            <person name="Schmidt C.J."/>
            <person name="Triplett E.W."/>
            <person name="Tuberville T.D."/>
            <person name="Venegas-Anaya M."/>
            <person name="Howard J.T."/>
            <person name="Jarvis E.D."/>
            <person name="Guillette L.J.Jr."/>
            <person name="Glenn T.C."/>
            <person name="Green R.E."/>
            <person name="Ray D.A."/>
        </authorList>
    </citation>
    <scope>NUCLEOTIDE SEQUENCE [LARGE SCALE GENOMIC DNA]</scope>
    <source>
        <strain evidence="1">KSC_2009_1</strain>
    </source>
</reference>
<dbReference type="EMBL" id="AKHW03004944">
    <property type="protein sequence ID" value="KYO28255.1"/>
    <property type="molecule type" value="Genomic_DNA"/>
</dbReference>
<dbReference type="AlphaFoldDB" id="A0A151MUT1"/>
<protein>
    <submittedName>
        <fullName evidence="1">Uncharacterized protein</fullName>
    </submittedName>
</protein>
<sequence>MGEGKVLGDPGTMNIACPPREDMGEVPMVADNIMKHDGEEALLLAELHSVLGYAENEDVGAVNGSHTVWETHVAEASDDLLWVDEVHEAVHQHILDDATHLLDHFSDNGLTHTELLGKGTVDVGDIDLPDSVETCFSVVGGGLIPMPCHSIWGAIWMTMSMKGA</sequence>
<name>A0A151MUT1_ALLMI</name>
<proteinExistence type="predicted"/>
<evidence type="ECO:0000313" key="2">
    <source>
        <dbReference type="Proteomes" id="UP000050525"/>
    </source>
</evidence>
<evidence type="ECO:0000313" key="1">
    <source>
        <dbReference type="EMBL" id="KYO28255.1"/>
    </source>
</evidence>
<dbReference type="Proteomes" id="UP000050525">
    <property type="component" value="Unassembled WGS sequence"/>
</dbReference>
<comment type="caution">
    <text evidence="1">The sequence shown here is derived from an EMBL/GenBank/DDBJ whole genome shotgun (WGS) entry which is preliminary data.</text>
</comment>
<organism evidence="1 2">
    <name type="scientific">Alligator mississippiensis</name>
    <name type="common">American alligator</name>
    <dbReference type="NCBI Taxonomy" id="8496"/>
    <lineage>
        <taxon>Eukaryota</taxon>
        <taxon>Metazoa</taxon>
        <taxon>Chordata</taxon>
        <taxon>Craniata</taxon>
        <taxon>Vertebrata</taxon>
        <taxon>Euteleostomi</taxon>
        <taxon>Archelosauria</taxon>
        <taxon>Archosauria</taxon>
        <taxon>Crocodylia</taxon>
        <taxon>Alligatoridae</taxon>
        <taxon>Alligatorinae</taxon>
        <taxon>Alligator</taxon>
    </lineage>
</organism>